<evidence type="ECO:0000313" key="4">
    <source>
        <dbReference type="Proteomes" id="UP000219559"/>
    </source>
</evidence>
<sequence>MKTYISLFLTLFCAGILILSCSSDDGAKDAPPGSGQSDGPPNPNDPDNDPAGNIPTTEVAIHLPQGSDLELNGNHLTSHFESYPVSTEGNSEAILNDGTTTLTILQAPDGKAILAGFIDRENPEISVRSTVVVNLYYSLGTVFLPLEVKERFLREVDGLPYFEALLADAEAKFKEDANYLFSQGFADRIAETLQEWEGQKNHVDIFAKIKTDGSDIRSGIQLREDSSFSFSLINNYRRRAHAFLYKDSIAYDDGTGTKLIPQYGGQDHTATKDTKVDSPIAIREVMGVIADYGGGAGLDFARTEAGPFDLPLDDQEDQVSYKCRVIGPSVGSAPRDRMTLSESRKLDRLIYETWGYELVLPLLLDVLGQTKATKPGDSKEDPKFIEEHFEGFVDQLSIIGSSISAIDQPLKNGDYYGAMEAFYHSYYNNALGGKAGDLITSLLDAVTAAGVKVSPDYFIQNSTKATEMASAMGKWLERTDIFLKLVDYTRVLYAMGNSEYLEQWEVTVNKGKVTLLPESALAVQGQEKDFKAYVEDGALAPGQSYEYHWSTTGTYGVIRDDLGKEGTSFTSSRDQISYFSSNTMELPEGAQDQIQVEVYLKQGQSLTKINEETAKVSVVPLGFRISPDGATVEGGGRINLKVLWTDGKDPVNSMTQDYRFVWDCTAQFGLFNGSQSGMTKTNEGTVYYHALEQEREGRETVSVSVYSKNKEESRYTYIDKVEAQIDIKNDPDCDIKTLALEPRFWNTPNDLACGQGTSGEIVVRIPKDENATGYRVQWNEVQSRMHNHFYNLGGFSWTNEDLNGAKVIDEGGVFVVHSGLGNGASCSDNYSDNARAFINDVKGFATVTICYD</sequence>
<dbReference type="EMBL" id="NBWU01000007">
    <property type="protein sequence ID" value="PCE62978.1"/>
    <property type="molecule type" value="Genomic_DNA"/>
</dbReference>
<feature type="signal peptide" evidence="2">
    <location>
        <begin position="1"/>
        <end position="27"/>
    </location>
</feature>
<gene>
    <name evidence="3" type="ORF">B7P33_17025</name>
</gene>
<evidence type="ECO:0000313" key="3">
    <source>
        <dbReference type="EMBL" id="PCE62978.1"/>
    </source>
</evidence>
<accession>A0A2A4G4R8</accession>
<protein>
    <submittedName>
        <fullName evidence="3">Uncharacterized protein</fullName>
    </submittedName>
</protein>
<feature type="chain" id="PRO_5012404372" evidence="2">
    <location>
        <begin position="28"/>
        <end position="852"/>
    </location>
</feature>
<reference evidence="3 4" key="1">
    <citation type="submission" date="2017-04" db="EMBL/GenBank/DDBJ databases">
        <title>A new member of the family Flavobacteriaceae isolated from ascidians.</title>
        <authorList>
            <person name="Chen L."/>
        </authorList>
    </citation>
    <scope>NUCLEOTIDE SEQUENCE [LARGE SCALE GENOMIC DNA]</scope>
    <source>
        <strain evidence="3 4">HQA918</strain>
    </source>
</reference>
<organism evidence="3 4">
    <name type="scientific">Sediminicola luteus</name>
    <dbReference type="NCBI Taxonomy" id="319238"/>
    <lineage>
        <taxon>Bacteria</taxon>
        <taxon>Pseudomonadati</taxon>
        <taxon>Bacteroidota</taxon>
        <taxon>Flavobacteriia</taxon>
        <taxon>Flavobacteriales</taxon>
        <taxon>Flavobacteriaceae</taxon>
        <taxon>Sediminicola</taxon>
    </lineage>
</organism>
<name>A0A2A4G4R8_9FLAO</name>
<evidence type="ECO:0000256" key="1">
    <source>
        <dbReference type="SAM" id="MobiDB-lite"/>
    </source>
</evidence>
<dbReference type="PROSITE" id="PS51257">
    <property type="entry name" value="PROKAR_LIPOPROTEIN"/>
    <property type="match status" value="1"/>
</dbReference>
<comment type="caution">
    <text evidence="3">The sequence shown here is derived from an EMBL/GenBank/DDBJ whole genome shotgun (WGS) entry which is preliminary data.</text>
</comment>
<proteinExistence type="predicted"/>
<dbReference type="RefSeq" id="WP_097441089.1">
    <property type="nucleotide sequence ID" value="NZ_KZ300477.1"/>
</dbReference>
<keyword evidence="2" id="KW-0732">Signal</keyword>
<dbReference type="Proteomes" id="UP000219559">
    <property type="component" value="Unassembled WGS sequence"/>
</dbReference>
<keyword evidence="4" id="KW-1185">Reference proteome</keyword>
<evidence type="ECO:0000256" key="2">
    <source>
        <dbReference type="SAM" id="SignalP"/>
    </source>
</evidence>
<dbReference type="AlphaFoldDB" id="A0A2A4G4R8"/>
<dbReference type="OrthoDB" id="1401154at2"/>
<feature type="region of interest" description="Disordered" evidence="1">
    <location>
        <begin position="25"/>
        <end position="56"/>
    </location>
</feature>